<dbReference type="EMBL" id="WQLV01000004">
    <property type="protein sequence ID" value="MVO15846.1"/>
    <property type="molecule type" value="Genomic_DNA"/>
</dbReference>
<accession>A0A6L6WDH8</accession>
<keyword evidence="2" id="KW-1185">Reference proteome</keyword>
<protein>
    <submittedName>
        <fullName evidence="1">Uncharacterized protein</fullName>
    </submittedName>
</protein>
<comment type="caution">
    <text evidence="1">The sequence shown here is derived from an EMBL/GenBank/DDBJ whole genome shotgun (WGS) entry which is preliminary data.</text>
</comment>
<dbReference type="RefSeq" id="WP_157022109.1">
    <property type="nucleotide sequence ID" value="NZ_WQLV01000004.1"/>
</dbReference>
<organism evidence="1 2">
    <name type="scientific">Parasedimentitalea huanghaiensis</name>
    <dbReference type="NCBI Taxonomy" id="2682100"/>
    <lineage>
        <taxon>Bacteria</taxon>
        <taxon>Pseudomonadati</taxon>
        <taxon>Pseudomonadota</taxon>
        <taxon>Alphaproteobacteria</taxon>
        <taxon>Rhodobacterales</taxon>
        <taxon>Paracoccaceae</taxon>
        <taxon>Parasedimentitalea</taxon>
    </lineage>
</organism>
<proteinExistence type="predicted"/>
<sequence>MRFRGLIQDAFQHNDKKGLVLTLNHVEGVPQVDMTVHIARQKTQILDIGRNSTDGQPVSTRACLTGKPVPAYGSILVDWAPANPDFRALRSQWVEEAKTG</sequence>
<dbReference type="AlphaFoldDB" id="A0A6L6WDH8"/>
<evidence type="ECO:0000313" key="2">
    <source>
        <dbReference type="Proteomes" id="UP000478892"/>
    </source>
</evidence>
<reference evidence="1 2" key="1">
    <citation type="submission" date="2019-12" db="EMBL/GenBank/DDBJ databases">
        <authorList>
            <person name="Zhang Y.-J."/>
        </authorList>
    </citation>
    <scope>NUCLEOTIDE SEQUENCE [LARGE SCALE GENOMIC DNA]</scope>
    <source>
        <strain evidence="1 2">CY05</strain>
    </source>
</reference>
<dbReference type="Proteomes" id="UP000478892">
    <property type="component" value="Unassembled WGS sequence"/>
</dbReference>
<gene>
    <name evidence="1" type="ORF">GO984_08495</name>
</gene>
<name>A0A6L6WDH8_9RHOB</name>
<evidence type="ECO:0000313" key="1">
    <source>
        <dbReference type="EMBL" id="MVO15846.1"/>
    </source>
</evidence>